<proteinExistence type="predicted"/>
<dbReference type="Proteomes" id="UP000269721">
    <property type="component" value="Unassembled WGS sequence"/>
</dbReference>
<feature type="region of interest" description="Disordered" evidence="1">
    <location>
        <begin position="47"/>
        <end position="107"/>
    </location>
</feature>
<protein>
    <submittedName>
        <fullName evidence="2">Uncharacterized protein</fullName>
    </submittedName>
</protein>
<dbReference type="EMBL" id="KZ997734">
    <property type="protein sequence ID" value="RKO87027.1"/>
    <property type="molecule type" value="Genomic_DNA"/>
</dbReference>
<feature type="compositionally biased region" description="Basic and acidic residues" evidence="1">
    <location>
        <begin position="55"/>
        <end position="71"/>
    </location>
</feature>
<evidence type="ECO:0000313" key="3">
    <source>
        <dbReference type="Proteomes" id="UP000269721"/>
    </source>
</evidence>
<dbReference type="AlphaFoldDB" id="A0A4V1IQM0"/>
<gene>
    <name evidence="2" type="ORF">BDK51DRAFT_37511</name>
</gene>
<reference evidence="3" key="1">
    <citation type="journal article" date="2018" name="Nat. Microbiol.">
        <title>Leveraging single-cell genomics to expand the fungal tree of life.</title>
        <authorList>
            <person name="Ahrendt S.R."/>
            <person name="Quandt C.A."/>
            <person name="Ciobanu D."/>
            <person name="Clum A."/>
            <person name="Salamov A."/>
            <person name="Andreopoulos B."/>
            <person name="Cheng J.F."/>
            <person name="Woyke T."/>
            <person name="Pelin A."/>
            <person name="Henrissat B."/>
            <person name="Reynolds N.K."/>
            <person name="Benny G.L."/>
            <person name="Smith M.E."/>
            <person name="James T.Y."/>
            <person name="Grigoriev I.V."/>
        </authorList>
    </citation>
    <scope>NUCLEOTIDE SEQUENCE [LARGE SCALE GENOMIC DNA]</scope>
</reference>
<organism evidence="2 3">
    <name type="scientific">Blyttiomyces helicus</name>
    <dbReference type="NCBI Taxonomy" id="388810"/>
    <lineage>
        <taxon>Eukaryota</taxon>
        <taxon>Fungi</taxon>
        <taxon>Fungi incertae sedis</taxon>
        <taxon>Chytridiomycota</taxon>
        <taxon>Chytridiomycota incertae sedis</taxon>
        <taxon>Chytridiomycetes</taxon>
        <taxon>Chytridiomycetes incertae sedis</taxon>
        <taxon>Blyttiomyces</taxon>
    </lineage>
</organism>
<name>A0A4V1IQM0_9FUNG</name>
<accession>A0A4V1IQM0</accession>
<feature type="region of interest" description="Disordered" evidence="1">
    <location>
        <begin position="1"/>
        <end position="30"/>
    </location>
</feature>
<evidence type="ECO:0000313" key="2">
    <source>
        <dbReference type="EMBL" id="RKO87027.1"/>
    </source>
</evidence>
<keyword evidence="3" id="KW-1185">Reference proteome</keyword>
<evidence type="ECO:0000256" key="1">
    <source>
        <dbReference type="SAM" id="MobiDB-lite"/>
    </source>
</evidence>
<sequence>MKTLDHDSDSNAGDTEDACPAQAAPSRPQRWAIDNYAAKDNDEAAHAILLLQDKNPWEDKAGDQNETRDADPTDDPDGTQGGADSNNEVGRTNVDRTQPPPTLCSQPGAGITLSLVADIPNVEKDLLEVVAVACRADEHKAEPDAWNSAPHGSALPRLHADLCSLKQISMGVTHKLVNFVYGKLPAPLPPVLMISLLDITHFWEPYPELSNRLRRSMIGVNAVWRLMGSDAKIVAMWWVSLWATNKEWEPQYRLSQSHVPRLHGHGSSRGTHPQPHAWDLLKDYGDIATVAGIRLSSDSPICDCPGLRLYDLLLMDMQRCKAEPPPTLGNGNYEPSEIASR</sequence>